<evidence type="ECO:0000256" key="1">
    <source>
        <dbReference type="PIRSR" id="PIRSR601310-1"/>
    </source>
</evidence>
<dbReference type="InterPro" id="IPR011146">
    <property type="entry name" value="HIT-like"/>
</dbReference>
<organism evidence="4 5">
    <name type="scientific">Pontibacillus marinus BH030004 = DSM 16465</name>
    <dbReference type="NCBI Taxonomy" id="1385511"/>
    <lineage>
        <taxon>Bacteria</taxon>
        <taxon>Bacillati</taxon>
        <taxon>Bacillota</taxon>
        <taxon>Bacilli</taxon>
        <taxon>Bacillales</taxon>
        <taxon>Bacillaceae</taxon>
        <taxon>Pontibacillus</taxon>
    </lineage>
</organism>
<feature type="active site" description="Tele-AMP-histidine intermediate" evidence="1">
    <location>
        <position position="100"/>
    </location>
</feature>
<dbReference type="Pfam" id="PF01230">
    <property type="entry name" value="HIT"/>
    <property type="match status" value="1"/>
</dbReference>
<comment type="caution">
    <text evidence="4">The sequence shown here is derived from an EMBL/GenBank/DDBJ whole genome shotgun (WGS) entry which is preliminary data.</text>
</comment>
<evidence type="ECO:0000313" key="5">
    <source>
        <dbReference type="Proteomes" id="UP000030403"/>
    </source>
</evidence>
<dbReference type="InterPro" id="IPR036265">
    <property type="entry name" value="HIT-like_sf"/>
</dbReference>
<name>A0A0A5FZL4_9BACI</name>
<dbReference type="OrthoDB" id="9784774at2"/>
<dbReference type="Proteomes" id="UP000030403">
    <property type="component" value="Unassembled WGS sequence"/>
</dbReference>
<dbReference type="PANTHER" id="PTHR46648:SF1">
    <property type="entry name" value="ADENOSINE 5'-MONOPHOSPHORAMIDASE HNT1"/>
    <property type="match status" value="1"/>
</dbReference>
<dbReference type="InterPro" id="IPR001310">
    <property type="entry name" value="Histidine_triad_HIT"/>
</dbReference>
<dbReference type="GO" id="GO:0016787">
    <property type="term" value="F:hydrolase activity"/>
    <property type="evidence" value="ECO:0007669"/>
    <property type="project" value="UniProtKB-KW"/>
</dbReference>
<dbReference type="EMBL" id="AVPF01000032">
    <property type="protein sequence ID" value="KGX86276.1"/>
    <property type="molecule type" value="Genomic_DNA"/>
</dbReference>
<proteinExistence type="predicted"/>
<protein>
    <submittedName>
        <fullName evidence="4">HIT family hydrolase</fullName>
    </submittedName>
</protein>
<dbReference type="Gene3D" id="3.30.428.10">
    <property type="entry name" value="HIT-like"/>
    <property type="match status" value="1"/>
</dbReference>
<dbReference type="AlphaFoldDB" id="A0A0A5FZL4"/>
<dbReference type="eggNOG" id="COG0537">
    <property type="taxonomic scope" value="Bacteria"/>
</dbReference>
<dbReference type="RefSeq" id="WP_027447048.1">
    <property type="nucleotide sequence ID" value="NZ_AULJ01000046.1"/>
</dbReference>
<dbReference type="GO" id="GO:0009117">
    <property type="term" value="P:nucleotide metabolic process"/>
    <property type="evidence" value="ECO:0007669"/>
    <property type="project" value="TreeGrafter"/>
</dbReference>
<reference evidence="4 5" key="1">
    <citation type="submission" date="2013-08" db="EMBL/GenBank/DDBJ databases">
        <authorList>
            <person name="Huang J."/>
            <person name="Wang G."/>
        </authorList>
    </citation>
    <scope>NUCLEOTIDE SEQUENCE [LARGE SCALE GENOMIC DNA]</scope>
    <source>
        <strain evidence="4 5">BH030004</strain>
    </source>
</reference>
<feature type="domain" description="HIT" evidence="3">
    <location>
        <begin position="6"/>
        <end position="111"/>
    </location>
</feature>
<evidence type="ECO:0000313" key="4">
    <source>
        <dbReference type="EMBL" id="KGX86276.1"/>
    </source>
</evidence>
<dbReference type="PANTHER" id="PTHR46648">
    <property type="entry name" value="HIT FAMILY PROTEIN 1"/>
    <property type="match status" value="1"/>
</dbReference>
<accession>A0A0A5FZL4</accession>
<keyword evidence="5" id="KW-1185">Reference proteome</keyword>
<keyword evidence="4" id="KW-0378">Hydrolase</keyword>
<evidence type="ECO:0000256" key="2">
    <source>
        <dbReference type="PROSITE-ProRule" id="PRU00464"/>
    </source>
</evidence>
<evidence type="ECO:0000259" key="3">
    <source>
        <dbReference type="PROSITE" id="PS51084"/>
    </source>
</evidence>
<dbReference type="PROSITE" id="PS51084">
    <property type="entry name" value="HIT_2"/>
    <property type="match status" value="1"/>
</dbReference>
<dbReference type="PRINTS" id="PR00332">
    <property type="entry name" value="HISTRIAD"/>
</dbReference>
<gene>
    <name evidence="4" type="ORF">N783_12410</name>
</gene>
<dbReference type="STRING" id="1385511.GCA_000425225_03454"/>
<sequence length="147" mass="16808">MEQQCLGCSLAQSKLPVHKIYENDYISCFLDHDPYNEGHVLILPKAHIVEFDTMDEDTTKAVMDATKLISRAVKLAYQPDGITVCQNGGTFNELTHYHMHVVPRYEGDDFADFYNDVPLENDELKQKLPETAKVLSKVVEDITYNIR</sequence>
<feature type="short sequence motif" description="Histidine triad motif" evidence="2">
    <location>
        <begin position="96"/>
        <end position="100"/>
    </location>
</feature>
<dbReference type="SUPFAM" id="SSF54197">
    <property type="entry name" value="HIT-like"/>
    <property type="match status" value="1"/>
</dbReference>